<dbReference type="GO" id="GO:0005525">
    <property type="term" value="F:GTP binding"/>
    <property type="evidence" value="ECO:0007669"/>
    <property type="project" value="UniProtKB-UniRule"/>
</dbReference>
<dbReference type="InterPro" id="IPR011779">
    <property type="entry name" value="SO4_adenylTrfase_lsu"/>
</dbReference>
<evidence type="ECO:0000256" key="2">
    <source>
        <dbReference type="ARBA" id="ARBA00002357"/>
    </source>
</evidence>
<dbReference type="NCBIfam" id="TIGR00455">
    <property type="entry name" value="apsK"/>
    <property type="match status" value="1"/>
</dbReference>
<gene>
    <name evidence="16 19" type="primary">cysN</name>
    <name evidence="17" type="synonym">cysC</name>
    <name evidence="19" type="ORF">GRI38_11850</name>
</gene>
<dbReference type="HAMAP" id="MF_00062">
    <property type="entry name" value="Sulf_adenylyltr_sub1"/>
    <property type="match status" value="1"/>
</dbReference>
<dbReference type="PANTHER" id="PTHR23115">
    <property type="entry name" value="TRANSLATION FACTOR"/>
    <property type="match status" value="1"/>
</dbReference>
<dbReference type="EC" id="2.7.1.25" evidence="17"/>
<evidence type="ECO:0000256" key="13">
    <source>
        <dbReference type="ARBA" id="ARBA00023268"/>
    </source>
</evidence>
<accession>A0A844ZG21</accession>
<feature type="domain" description="Tr-type G" evidence="18">
    <location>
        <begin position="29"/>
        <end position="245"/>
    </location>
</feature>
<dbReference type="InterPro" id="IPR009000">
    <property type="entry name" value="Transl_B-barrel_sf"/>
</dbReference>
<dbReference type="UniPathway" id="UPA00140">
    <property type="reaction ID" value="UER00204"/>
</dbReference>
<comment type="pathway">
    <text evidence="17">Sulfur metabolism; hydrogen sulfide biosynthesis; sulfite from sulfate: step 2/3.</text>
</comment>
<dbReference type="InterPro" id="IPR044139">
    <property type="entry name" value="CysN_NoDQ_III"/>
</dbReference>
<evidence type="ECO:0000259" key="18">
    <source>
        <dbReference type="PROSITE" id="PS51722"/>
    </source>
</evidence>
<dbReference type="HAMAP" id="MF_00065">
    <property type="entry name" value="Adenylyl_sulf_kinase"/>
    <property type="match status" value="1"/>
</dbReference>
<dbReference type="Pfam" id="PF22594">
    <property type="entry name" value="GTP-eEF1A_C"/>
    <property type="match status" value="1"/>
</dbReference>
<dbReference type="PRINTS" id="PR00315">
    <property type="entry name" value="ELONGATNFCT"/>
</dbReference>
<evidence type="ECO:0000256" key="11">
    <source>
        <dbReference type="ARBA" id="ARBA00022840"/>
    </source>
</evidence>
<dbReference type="AlphaFoldDB" id="A0A844ZG21"/>
<dbReference type="Gene3D" id="3.40.50.300">
    <property type="entry name" value="P-loop containing nucleotide triphosphate hydrolases"/>
    <property type="match status" value="2"/>
</dbReference>
<proteinExistence type="inferred from homology"/>
<dbReference type="NCBIfam" id="TIGR00231">
    <property type="entry name" value="small_GTP"/>
    <property type="match status" value="1"/>
</dbReference>
<evidence type="ECO:0000256" key="15">
    <source>
        <dbReference type="ARBA" id="ARBA00049370"/>
    </source>
</evidence>
<dbReference type="EC" id="2.7.7.4" evidence="16"/>
<dbReference type="InterPro" id="IPR044138">
    <property type="entry name" value="CysN_II"/>
</dbReference>
<dbReference type="InterPro" id="IPR009001">
    <property type="entry name" value="Transl_elong_EF1A/Init_IF2_C"/>
</dbReference>
<keyword evidence="6" id="KW-0536">Nodulation</keyword>
<dbReference type="Gene3D" id="2.40.30.10">
    <property type="entry name" value="Translation factors"/>
    <property type="match status" value="2"/>
</dbReference>
<dbReference type="Pfam" id="PF01583">
    <property type="entry name" value="APS_kinase"/>
    <property type="match status" value="1"/>
</dbReference>
<comment type="catalytic activity">
    <reaction evidence="15 16">
        <text>sulfate + ATP + H(+) = adenosine 5'-phosphosulfate + diphosphate</text>
        <dbReference type="Rhea" id="RHEA:18133"/>
        <dbReference type="ChEBI" id="CHEBI:15378"/>
        <dbReference type="ChEBI" id="CHEBI:16189"/>
        <dbReference type="ChEBI" id="CHEBI:30616"/>
        <dbReference type="ChEBI" id="CHEBI:33019"/>
        <dbReference type="ChEBI" id="CHEBI:58243"/>
        <dbReference type="EC" id="2.7.7.4"/>
    </reaction>
</comment>
<evidence type="ECO:0000256" key="3">
    <source>
        <dbReference type="ARBA" id="ARBA00005438"/>
    </source>
</evidence>
<dbReference type="PROSITE" id="PS51722">
    <property type="entry name" value="G_TR_2"/>
    <property type="match status" value="1"/>
</dbReference>
<dbReference type="GO" id="GO:0003924">
    <property type="term" value="F:GTPase activity"/>
    <property type="evidence" value="ECO:0007669"/>
    <property type="project" value="InterPro"/>
</dbReference>
<evidence type="ECO:0000256" key="12">
    <source>
        <dbReference type="ARBA" id="ARBA00023134"/>
    </source>
</evidence>
<evidence type="ECO:0000313" key="20">
    <source>
        <dbReference type="Proteomes" id="UP000433104"/>
    </source>
</evidence>
<comment type="similarity">
    <text evidence="16">Belongs to the TRAFAC class translation factor GTPase superfamily. Classic translation factor GTPase family. CysN/NodQ subfamily.</text>
</comment>
<dbReference type="InterPro" id="IPR041757">
    <property type="entry name" value="CysN_GTP-bd"/>
</dbReference>
<comment type="similarity">
    <text evidence="4">In the N-terminal section; belongs to the TRAFAC class translation factor GTPase superfamily. Classic translation factor GTPase family. CysN/NodQ subfamily.</text>
</comment>
<comment type="function">
    <text evidence="14">Proposed to provide activated sulfate for transfer to Nod factor. ATP sulfurylase may be the GTPase, regulating ATP sulfurylase activity.</text>
</comment>
<sequence length="639" mass="70579">MNELSDNAYQPDALIAENIEHYLAQHQDKSLLRFITCGSVDDGKSTLIGRLLYDSKMVFEDQLGQLEADSKSVGTQGGELDFALLVDGLSAEREQGITIDVAYRFFSTTARKFIVADTPGHEQYTRNMVTGASTADLAVILIDARKGVLPQTRRHSYIVHLLGIKNVVLAVNKMDLVDYSQDVFDKIVEDYREFASDIGITDFVPIPLSGFRGDNITQAPSDNTSWYTGPSLMSHLEQVEVRGASAGEEPFRMAVQWVNRPNLDFRGFSGQIASGVVKIGDTVRIVPSGRTSVIKTISTFDGDREEAQVAQSVTLVLEDEVDCSRGDVIAASDDPPETSDQFEATIVWMGEEAMKPGRGYWLKLGTQTVTAKVQQPKYEINVDTRAKLAAKTLALNAIGVAELHTEKPITFEPYAENRQMGGFVLIDKLTNATVGAGMLNFSLRRANNVHWQPLEISRADHAAMKNQQPRVLWFTGLSGSGKSTIANAVEKRLSVMNRHTFLLDGDNVRHGLNRDLGFTEADRIENIRRIGEVAKLMTDAGLIVLTAFISPFRAERQMVRDMMPEGEFIEIFVDTPLEVAEERDVKGLYKKARAGELKNFTGIDSPYEPPENPEITVNTVAMTADEAAAAIIEKILPLK</sequence>
<keyword evidence="9 16" id="KW-0547">Nucleotide-binding</keyword>
<comment type="function">
    <text evidence="16">With CysD forms the ATP sulfurylase (ATPS) that catalyzes the adenylation of sulfate producing adenosine 5'-phosphosulfate (APS) and diphosphate, the first enzymatic step in sulfur assimilation pathway. APS synthesis involves the formation of a high-energy phosphoric-sulfuric acid anhydride bond driven by GTP hydrolysis by CysN coupled to ATP hydrolysis by CysD.</text>
</comment>
<dbReference type="SUPFAM" id="SSF50465">
    <property type="entry name" value="EF-Tu/eEF-1alpha/eIF2-gamma C-terminal domain"/>
    <property type="match status" value="1"/>
</dbReference>
<dbReference type="FunFam" id="3.40.50.300:FF:000119">
    <property type="entry name" value="Sulfate adenylyltransferase subunit 1"/>
    <property type="match status" value="1"/>
</dbReference>
<keyword evidence="8 16" id="KW-0548">Nucleotidyltransferase</keyword>
<dbReference type="GO" id="GO:0000103">
    <property type="term" value="P:sulfate assimilation"/>
    <property type="evidence" value="ECO:0007669"/>
    <property type="project" value="UniProtKB-UniRule"/>
</dbReference>
<dbReference type="SUPFAM" id="SSF52540">
    <property type="entry name" value="P-loop containing nucleoside triphosphate hydrolases"/>
    <property type="match status" value="2"/>
</dbReference>
<evidence type="ECO:0000256" key="7">
    <source>
        <dbReference type="ARBA" id="ARBA00022679"/>
    </source>
</evidence>
<keyword evidence="10 17" id="KW-0418">Kinase</keyword>
<dbReference type="InterPro" id="IPR054696">
    <property type="entry name" value="GTP-eEF1A_C"/>
</dbReference>
<evidence type="ECO:0000256" key="10">
    <source>
        <dbReference type="ARBA" id="ARBA00022777"/>
    </source>
</evidence>
<keyword evidence="17" id="KW-0597">Phosphoprotein</keyword>
<dbReference type="InterPro" id="IPR002891">
    <property type="entry name" value="APS"/>
</dbReference>
<dbReference type="InterPro" id="IPR027417">
    <property type="entry name" value="P-loop_NTPase"/>
</dbReference>
<comment type="catalytic activity">
    <reaction evidence="1 17">
        <text>adenosine 5'-phosphosulfate + ATP = 3'-phosphoadenylyl sulfate + ADP + H(+)</text>
        <dbReference type="Rhea" id="RHEA:24152"/>
        <dbReference type="ChEBI" id="CHEBI:15378"/>
        <dbReference type="ChEBI" id="CHEBI:30616"/>
        <dbReference type="ChEBI" id="CHEBI:58243"/>
        <dbReference type="ChEBI" id="CHEBI:58339"/>
        <dbReference type="ChEBI" id="CHEBI:456216"/>
        <dbReference type="EC" id="2.7.1.25"/>
    </reaction>
</comment>
<dbReference type="CDD" id="cd04166">
    <property type="entry name" value="CysN_ATPS"/>
    <property type="match status" value="1"/>
</dbReference>
<organism evidence="19 20">
    <name type="scientific">Parapontixanthobacter aurantiacus</name>
    <dbReference type="NCBI Taxonomy" id="1463599"/>
    <lineage>
        <taxon>Bacteria</taxon>
        <taxon>Pseudomonadati</taxon>
        <taxon>Pseudomonadota</taxon>
        <taxon>Alphaproteobacteria</taxon>
        <taxon>Sphingomonadales</taxon>
        <taxon>Erythrobacteraceae</taxon>
        <taxon>Parapontixanthobacter</taxon>
    </lineage>
</organism>
<feature type="binding site" evidence="16">
    <location>
        <begin position="172"/>
        <end position="175"/>
    </location>
    <ligand>
        <name>GTP</name>
        <dbReference type="ChEBI" id="CHEBI:37565"/>
    </ligand>
</feature>
<evidence type="ECO:0000256" key="9">
    <source>
        <dbReference type="ARBA" id="ARBA00022741"/>
    </source>
</evidence>
<comment type="pathway">
    <text evidence="16">Sulfur metabolism; hydrogen sulfide biosynthesis; sulfite from sulfate: step 1/3.</text>
</comment>
<comment type="caution">
    <text evidence="19">The sequence shown here is derived from an EMBL/GenBank/DDBJ whole genome shotgun (WGS) entry which is preliminary data.</text>
</comment>
<dbReference type="PROSITE" id="PS00301">
    <property type="entry name" value="G_TR_1"/>
    <property type="match status" value="1"/>
</dbReference>
<feature type="binding site" evidence="16">
    <location>
        <begin position="38"/>
        <end position="45"/>
    </location>
    <ligand>
        <name>GTP</name>
        <dbReference type="ChEBI" id="CHEBI:37565"/>
    </ligand>
</feature>
<dbReference type="FunFam" id="3.40.50.300:FF:000212">
    <property type="entry name" value="Adenylyl-sulfate kinase"/>
    <property type="match status" value="1"/>
</dbReference>
<protein>
    <recommendedName>
        <fullName evidence="16 17">Multifunctional fusion protein</fullName>
    </recommendedName>
    <domain>
        <recommendedName>
            <fullName evidence="16">Sulfate adenylyltransferase subunit 1</fullName>
            <ecNumber evidence="16">2.7.7.4</ecNumber>
        </recommendedName>
        <alternativeName>
            <fullName evidence="16">ATP-sulfurylase large subunit</fullName>
        </alternativeName>
        <alternativeName>
            <fullName evidence="16">Sulfate adenylate transferase</fullName>
            <shortName evidence="16">SAT</shortName>
        </alternativeName>
    </domain>
    <domain>
        <recommendedName>
            <fullName evidence="17">Adenylyl-sulfate kinase</fullName>
            <ecNumber evidence="17">2.7.1.25</ecNumber>
        </recommendedName>
        <alternativeName>
            <fullName evidence="17">APS kinase</fullName>
        </alternativeName>
        <alternativeName>
            <fullName evidence="17">ATP adenosine-5'-phosphosulfate 3'-phosphotransferase</fullName>
        </alternativeName>
        <alternativeName>
            <fullName evidence="17">Adenosine-5'-phosphosulfate kinase</fullName>
        </alternativeName>
    </domain>
</protein>
<dbReference type="InterPro" id="IPR031157">
    <property type="entry name" value="G_TR_CS"/>
</dbReference>
<dbReference type="CDD" id="cd02027">
    <property type="entry name" value="APSK"/>
    <property type="match status" value="1"/>
</dbReference>
<comment type="function">
    <text evidence="17">Catalyzes the synthesis of activated sulfate.</text>
</comment>
<evidence type="ECO:0000256" key="4">
    <source>
        <dbReference type="ARBA" id="ARBA00007237"/>
    </source>
</evidence>
<dbReference type="Pfam" id="PF00009">
    <property type="entry name" value="GTP_EFTU"/>
    <property type="match status" value="1"/>
</dbReference>
<dbReference type="GO" id="GO:0005524">
    <property type="term" value="F:ATP binding"/>
    <property type="evidence" value="ECO:0007669"/>
    <property type="project" value="UniProtKB-UniRule"/>
</dbReference>
<reference evidence="19 20" key="1">
    <citation type="submission" date="2019-12" db="EMBL/GenBank/DDBJ databases">
        <title>Genomic-based taxomic classification of the family Erythrobacteraceae.</title>
        <authorList>
            <person name="Xu L."/>
        </authorList>
    </citation>
    <scope>NUCLEOTIDE SEQUENCE [LARGE SCALE GENOMIC DNA]</scope>
    <source>
        <strain evidence="19 20">MCCC 1A09962</strain>
    </source>
</reference>
<dbReference type="InterPro" id="IPR050100">
    <property type="entry name" value="TRAFAC_GTPase_members"/>
</dbReference>
<keyword evidence="11 16" id="KW-0067">ATP-binding</keyword>
<feature type="binding site" evidence="17">
    <location>
        <begin position="476"/>
        <end position="483"/>
    </location>
    <ligand>
        <name>ATP</name>
        <dbReference type="ChEBI" id="CHEBI:30616"/>
    </ligand>
</feature>
<comment type="subunit">
    <text evidence="5">Sulfate-activating enzymes, NodP and NodQ, may be physically associated.</text>
</comment>
<dbReference type="SUPFAM" id="SSF50447">
    <property type="entry name" value="Translation proteins"/>
    <property type="match status" value="1"/>
</dbReference>
<dbReference type="EMBL" id="WTYW01000003">
    <property type="protein sequence ID" value="MXO86718.1"/>
    <property type="molecule type" value="Genomic_DNA"/>
</dbReference>
<evidence type="ECO:0000256" key="1">
    <source>
        <dbReference type="ARBA" id="ARBA00001823"/>
    </source>
</evidence>
<comment type="similarity">
    <text evidence="3">In the C-terminal section; belongs to the APS kinase family.</text>
</comment>
<keyword evidence="7 16" id="KW-0808">Transferase</keyword>
<dbReference type="GO" id="GO:0004020">
    <property type="term" value="F:adenylylsulfate kinase activity"/>
    <property type="evidence" value="ECO:0007669"/>
    <property type="project" value="UniProtKB-UniRule"/>
</dbReference>
<dbReference type="InterPro" id="IPR000795">
    <property type="entry name" value="T_Tr_GTP-bd_dom"/>
</dbReference>
<dbReference type="GO" id="GO:0070814">
    <property type="term" value="P:hydrogen sulfide biosynthetic process"/>
    <property type="evidence" value="ECO:0007669"/>
    <property type="project" value="UniProtKB-UniRule"/>
</dbReference>
<feature type="active site" description="Phosphoserine intermediate" evidence="17">
    <location>
        <position position="550"/>
    </location>
</feature>
<comment type="subunit">
    <text evidence="16">Heterodimer composed of CysD, the smaller subunit, and CysN.</text>
</comment>
<evidence type="ECO:0000256" key="8">
    <source>
        <dbReference type="ARBA" id="ARBA00022695"/>
    </source>
</evidence>
<name>A0A844ZG21_9SPHN</name>
<dbReference type="NCBIfam" id="TIGR02034">
    <property type="entry name" value="CysN"/>
    <property type="match status" value="1"/>
</dbReference>
<evidence type="ECO:0000256" key="5">
    <source>
        <dbReference type="ARBA" id="ARBA00011760"/>
    </source>
</evidence>
<keyword evidence="13" id="KW-0511">Multifunctional enzyme</keyword>
<keyword evidence="20" id="KW-1185">Reference proteome</keyword>
<dbReference type="NCBIfam" id="NF004035">
    <property type="entry name" value="PRK05506.1"/>
    <property type="match status" value="1"/>
</dbReference>
<dbReference type="NCBIfam" id="NF003478">
    <property type="entry name" value="PRK05124.1"/>
    <property type="match status" value="1"/>
</dbReference>
<dbReference type="InterPro" id="IPR059117">
    <property type="entry name" value="APS_kinase_dom"/>
</dbReference>
<evidence type="ECO:0000256" key="14">
    <source>
        <dbReference type="ARBA" id="ARBA00024872"/>
    </source>
</evidence>
<dbReference type="GO" id="GO:0004781">
    <property type="term" value="F:sulfate adenylyltransferase (ATP) activity"/>
    <property type="evidence" value="ECO:0007669"/>
    <property type="project" value="UniProtKB-UniRule"/>
</dbReference>
<feature type="binding site" evidence="16">
    <location>
        <begin position="117"/>
        <end position="121"/>
    </location>
    <ligand>
        <name>GTP</name>
        <dbReference type="ChEBI" id="CHEBI:37565"/>
    </ligand>
</feature>
<evidence type="ECO:0000313" key="19">
    <source>
        <dbReference type="EMBL" id="MXO86718.1"/>
    </source>
</evidence>
<dbReference type="NCBIfam" id="NF003013">
    <property type="entry name" value="PRK03846.1"/>
    <property type="match status" value="1"/>
</dbReference>
<evidence type="ECO:0000256" key="6">
    <source>
        <dbReference type="ARBA" id="ARBA00022458"/>
    </source>
</evidence>
<evidence type="ECO:0000256" key="16">
    <source>
        <dbReference type="HAMAP-Rule" id="MF_00062"/>
    </source>
</evidence>
<keyword evidence="12 16" id="KW-0342">GTP-binding</keyword>
<dbReference type="InterPro" id="IPR005225">
    <property type="entry name" value="Small_GTP-bd"/>
</dbReference>
<evidence type="ECO:0000256" key="17">
    <source>
        <dbReference type="HAMAP-Rule" id="MF_00065"/>
    </source>
</evidence>
<dbReference type="Proteomes" id="UP000433104">
    <property type="component" value="Unassembled WGS sequence"/>
</dbReference>
<dbReference type="CDD" id="cd03695">
    <property type="entry name" value="CysN_NodQ_II"/>
    <property type="match status" value="1"/>
</dbReference>
<dbReference type="CDD" id="cd04095">
    <property type="entry name" value="CysN_NoDQ_III"/>
    <property type="match status" value="1"/>
</dbReference>
<comment type="similarity">
    <text evidence="17">Belongs to the APS kinase family.</text>
</comment>
<comment type="function">
    <text evidence="2">APS kinase catalyzes the synthesis of activated sulfate.</text>
</comment>
<dbReference type="OrthoDB" id="9804504at2"/>
<dbReference type="RefSeq" id="WP_160684160.1">
    <property type="nucleotide sequence ID" value="NZ_WTYW01000003.1"/>
</dbReference>